<keyword evidence="14" id="KW-0238">DNA-binding</keyword>
<keyword evidence="9" id="KW-0227">DNA damage</keyword>
<evidence type="ECO:0000256" key="1">
    <source>
        <dbReference type="ARBA" id="ARBA00001936"/>
    </source>
</evidence>
<keyword evidence="17" id="KW-0464">Manganese</keyword>
<keyword evidence="16" id="KW-0234">DNA repair</keyword>
<feature type="compositionally biased region" description="Low complexity" evidence="21">
    <location>
        <begin position="204"/>
        <end position="213"/>
    </location>
</feature>
<dbReference type="NCBIfam" id="NF004628">
    <property type="entry name" value="PRK05972.1"/>
    <property type="match status" value="1"/>
</dbReference>
<dbReference type="EMBL" id="FPBZ01000005">
    <property type="protein sequence ID" value="SFU50083.1"/>
    <property type="molecule type" value="Genomic_DNA"/>
</dbReference>
<evidence type="ECO:0000256" key="5">
    <source>
        <dbReference type="ARBA" id="ARBA00022695"/>
    </source>
</evidence>
<evidence type="ECO:0000256" key="7">
    <source>
        <dbReference type="ARBA" id="ARBA00022723"/>
    </source>
</evidence>
<dbReference type="GO" id="GO:0004527">
    <property type="term" value="F:exonuclease activity"/>
    <property type="evidence" value="ECO:0007669"/>
    <property type="project" value="UniProtKB-KW"/>
</dbReference>
<accession>A0A1I7GNP6</accession>
<evidence type="ECO:0000256" key="13">
    <source>
        <dbReference type="ARBA" id="ARBA00022932"/>
    </source>
</evidence>
<comment type="cofactor">
    <cofactor evidence="1">
        <name>Mn(2+)</name>
        <dbReference type="ChEBI" id="CHEBI:29035"/>
    </cofactor>
</comment>
<evidence type="ECO:0000256" key="9">
    <source>
        <dbReference type="ARBA" id="ARBA00022763"/>
    </source>
</evidence>
<keyword evidence="8" id="KW-0547">Nucleotide-binding</keyword>
<keyword evidence="5" id="KW-0548">Nucleotidyltransferase</keyword>
<dbReference type="GO" id="GO:0006310">
    <property type="term" value="P:DNA recombination"/>
    <property type="evidence" value="ECO:0007669"/>
    <property type="project" value="UniProtKB-KW"/>
</dbReference>
<dbReference type="Pfam" id="PF13298">
    <property type="entry name" value="LigD_N"/>
    <property type="match status" value="1"/>
</dbReference>
<dbReference type="GO" id="GO:0046872">
    <property type="term" value="F:metal ion binding"/>
    <property type="evidence" value="ECO:0007669"/>
    <property type="project" value="UniProtKB-KW"/>
</dbReference>
<dbReference type="CDD" id="cd04862">
    <property type="entry name" value="PaeLigD_Pol_like"/>
    <property type="match status" value="1"/>
</dbReference>
<dbReference type="CDD" id="cd07971">
    <property type="entry name" value="OBF_DNA_ligase_LigD"/>
    <property type="match status" value="1"/>
</dbReference>
<dbReference type="SUPFAM" id="SSF50249">
    <property type="entry name" value="Nucleic acid-binding proteins"/>
    <property type="match status" value="1"/>
</dbReference>
<evidence type="ECO:0000256" key="11">
    <source>
        <dbReference type="ARBA" id="ARBA00022839"/>
    </source>
</evidence>
<evidence type="ECO:0000256" key="10">
    <source>
        <dbReference type="ARBA" id="ARBA00022801"/>
    </source>
</evidence>
<dbReference type="SUPFAM" id="SSF56091">
    <property type="entry name" value="DNA ligase/mRNA capping enzyme, catalytic domain"/>
    <property type="match status" value="1"/>
</dbReference>
<dbReference type="NCBIfam" id="TIGR02779">
    <property type="entry name" value="NHEJ_ligase_lig"/>
    <property type="match status" value="1"/>
</dbReference>
<keyword evidence="4" id="KW-0808">Transferase</keyword>
<evidence type="ECO:0000256" key="2">
    <source>
        <dbReference type="ARBA" id="ARBA00012727"/>
    </source>
</evidence>
<dbReference type="NCBIfam" id="TIGR02778">
    <property type="entry name" value="ligD_pol"/>
    <property type="match status" value="1"/>
</dbReference>
<dbReference type="NCBIfam" id="TIGR02777">
    <property type="entry name" value="LigD_PE_dom"/>
    <property type="match status" value="1"/>
</dbReference>
<dbReference type="CDD" id="cd07906">
    <property type="entry name" value="Adenylation_DNA_ligase_LigD_LigC"/>
    <property type="match status" value="1"/>
</dbReference>
<name>A0A1I7GNP6_9PROT</name>
<dbReference type="GO" id="GO:0006281">
    <property type="term" value="P:DNA repair"/>
    <property type="evidence" value="ECO:0007669"/>
    <property type="project" value="UniProtKB-KW"/>
</dbReference>
<keyword evidence="15" id="KW-0233">DNA recombination</keyword>
<dbReference type="InterPro" id="IPR052171">
    <property type="entry name" value="NHEJ_LigD"/>
</dbReference>
<protein>
    <recommendedName>
        <fullName evidence="2">DNA ligase (ATP)</fullName>
        <ecNumber evidence="2">6.5.1.1</ecNumber>
    </recommendedName>
    <alternativeName>
        <fullName evidence="19">NHEJ DNA polymerase</fullName>
    </alternativeName>
</protein>
<feature type="region of interest" description="Disordered" evidence="21">
    <location>
        <begin position="1"/>
        <end position="29"/>
    </location>
</feature>
<dbReference type="GO" id="GO:0003910">
    <property type="term" value="F:DNA ligase (ATP) activity"/>
    <property type="evidence" value="ECO:0007669"/>
    <property type="project" value="UniProtKB-EC"/>
</dbReference>
<evidence type="ECO:0000256" key="20">
    <source>
        <dbReference type="ARBA" id="ARBA00034003"/>
    </source>
</evidence>
<evidence type="ECO:0000259" key="22">
    <source>
        <dbReference type="PROSITE" id="PS50160"/>
    </source>
</evidence>
<dbReference type="InterPro" id="IPR012340">
    <property type="entry name" value="NA-bd_OB-fold"/>
</dbReference>
<dbReference type="InterPro" id="IPR012309">
    <property type="entry name" value="DNA_ligase_ATP-dep_C"/>
</dbReference>
<evidence type="ECO:0000256" key="19">
    <source>
        <dbReference type="ARBA" id="ARBA00029943"/>
    </source>
</evidence>
<keyword evidence="7" id="KW-0479">Metal-binding</keyword>
<evidence type="ECO:0000256" key="4">
    <source>
        <dbReference type="ARBA" id="ARBA00022679"/>
    </source>
</evidence>
<evidence type="ECO:0000313" key="23">
    <source>
        <dbReference type="EMBL" id="SFU50083.1"/>
    </source>
</evidence>
<reference evidence="23 24" key="1">
    <citation type="submission" date="2016-10" db="EMBL/GenBank/DDBJ databases">
        <authorList>
            <person name="de Groot N.N."/>
        </authorList>
    </citation>
    <scope>NUCLEOTIDE SEQUENCE [LARGE SCALE GENOMIC DNA]</scope>
    <source>
        <strain evidence="23 24">Nl14</strain>
    </source>
</reference>
<dbReference type="PANTHER" id="PTHR42705">
    <property type="entry name" value="BIFUNCTIONAL NON-HOMOLOGOUS END JOINING PROTEIN LIGD"/>
    <property type="match status" value="1"/>
</dbReference>
<dbReference type="Gene3D" id="3.30.1490.70">
    <property type="match status" value="1"/>
</dbReference>
<evidence type="ECO:0000256" key="15">
    <source>
        <dbReference type="ARBA" id="ARBA00023172"/>
    </source>
</evidence>
<dbReference type="GO" id="GO:0003677">
    <property type="term" value="F:DNA binding"/>
    <property type="evidence" value="ECO:0007669"/>
    <property type="project" value="UniProtKB-KW"/>
</dbReference>
<dbReference type="InterPro" id="IPR014143">
    <property type="entry name" value="NHEJ_ligase_prk"/>
</dbReference>
<dbReference type="Pfam" id="PF01068">
    <property type="entry name" value="DNA_ligase_A_M"/>
    <property type="match status" value="1"/>
</dbReference>
<dbReference type="Pfam" id="PF04679">
    <property type="entry name" value="DNA_ligase_A_C"/>
    <property type="match status" value="1"/>
</dbReference>
<dbReference type="Gene3D" id="2.40.50.140">
    <property type="entry name" value="Nucleic acid-binding proteins"/>
    <property type="match status" value="1"/>
</dbReference>
<dbReference type="InterPro" id="IPR014144">
    <property type="entry name" value="LigD_PE_domain"/>
</dbReference>
<dbReference type="InterPro" id="IPR014146">
    <property type="entry name" value="LigD_ligase_dom"/>
</dbReference>
<keyword evidence="18" id="KW-0511">Multifunctional enzyme</keyword>
<dbReference type="AlphaFoldDB" id="A0A1I7GNP6"/>
<dbReference type="Pfam" id="PF21686">
    <property type="entry name" value="LigD_Prim-Pol"/>
    <property type="match status" value="1"/>
</dbReference>
<dbReference type="GO" id="GO:0003887">
    <property type="term" value="F:DNA-directed DNA polymerase activity"/>
    <property type="evidence" value="ECO:0007669"/>
    <property type="project" value="UniProtKB-KW"/>
</dbReference>
<feature type="compositionally biased region" description="Basic and acidic residues" evidence="21">
    <location>
        <begin position="1"/>
        <end position="16"/>
    </location>
</feature>
<comment type="catalytic activity">
    <reaction evidence="20">
        <text>ATP + (deoxyribonucleotide)n-3'-hydroxyl + 5'-phospho-(deoxyribonucleotide)m = (deoxyribonucleotide)n+m + AMP + diphosphate.</text>
        <dbReference type="EC" id="6.5.1.1"/>
    </reaction>
</comment>
<dbReference type="PROSITE" id="PS50160">
    <property type="entry name" value="DNA_LIGASE_A3"/>
    <property type="match status" value="1"/>
</dbReference>
<evidence type="ECO:0000256" key="3">
    <source>
        <dbReference type="ARBA" id="ARBA00022598"/>
    </source>
</evidence>
<evidence type="ECO:0000256" key="12">
    <source>
        <dbReference type="ARBA" id="ARBA00022840"/>
    </source>
</evidence>
<dbReference type="InterPro" id="IPR012310">
    <property type="entry name" value="DNA_ligase_ATP-dep_cent"/>
</dbReference>
<dbReference type="RefSeq" id="WP_074974313.1">
    <property type="nucleotide sequence ID" value="NZ_FPBZ01000005.1"/>
</dbReference>
<evidence type="ECO:0000256" key="6">
    <source>
        <dbReference type="ARBA" id="ARBA00022722"/>
    </source>
</evidence>
<dbReference type="OrthoDB" id="9802472at2"/>
<evidence type="ECO:0000313" key="24">
    <source>
        <dbReference type="Proteomes" id="UP000182649"/>
    </source>
</evidence>
<evidence type="ECO:0000256" key="17">
    <source>
        <dbReference type="ARBA" id="ARBA00023211"/>
    </source>
</evidence>
<evidence type="ECO:0000256" key="16">
    <source>
        <dbReference type="ARBA" id="ARBA00023204"/>
    </source>
</evidence>
<keyword evidence="6" id="KW-0540">Nuclease</keyword>
<keyword evidence="13" id="KW-0239">DNA-directed DNA polymerase</keyword>
<keyword evidence="3 23" id="KW-0436">Ligase</keyword>
<proteinExistence type="predicted"/>
<dbReference type="GO" id="GO:0005524">
    <property type="term" value="F:ATP binding"/>
    <property type="evidence" value="ECO:0007669"/>
    <property type="project" value="UniProtKB-KW"/>
</dbReference>
<evidence type="ECO:0000256" key="14">
    <source>
        <dbReference type="ARBA" id="ARBA00023125"/>
    </source>
</evidence>
<sequence length="850" mass="95585">MRNEDSLKTYRAKRDFSITPEPSDGASGKTAIKSTAKALSFVVQKHWATRLHYDFRLELEGTMKSWAVPKGPSFDPNDKRMAVHVEDHPVSYNSFEGEIPSGQYGAGKVIIWDKGTWLPLEDPHKGYRDGKLKFELRGFKLKGHWALVRMRREENKKQEPWLLIKEKDEYIRSSREYSVVDEMPDSVVELDLPEPSKTPAMLESGSPKSSSISRKGTKTALPDNARKADLPRTLTPELATLVDEPPVDPEEWIYEIKFDGYRMLSRIEGGEVRLITRNGNDWSRKLPHLVKALEKLKLKSSWLDGEIALLDENGIPDFQSLQNAFDSAHTERIIYYLFDVPFYDGYDLRNASLVERRALLQKLFEEPIPDEIRFSDVFNASPAEILDSACRLGLEGVIGKRKTSVYVSRRSQDWIKLKCKNRQEFVIGGYTDPKGTRKGIGSLLLGFYDEDRKLRYAGNVGAGFSDKTLQDLKAKLDRIASTDSPFVKASGIDKNAHWVEPRLIAEVSFSEWTRGGHIRHSVFHGLRSDKKADVIVREKPVHPAAESAPASAIPKTLKVTNPDRVIDPSTGVTKIDLIRYYSLVAPLMLPHLARRPVSLVRAPEGVSGELFFQKHWEKENMAGVEQLDPSLDPDHPPLLEISTAEGLLSAAQMNVIEFHTWNATRNAIGKPDRITFDLDPGSGVEWPIIQEAAQLVKVFLKELGLKSFLKTSGGKGLHIIVPIRRLRDWDTVKGFSQAIVQHLAKTIPTRFTAKSGPRNRVGKIFIDYLRNGFGATTVSAWSVRARPGLGVSVPLAWEELSSLKSSARWSASNIHERLDKGNDPWADYAEMNQSIVPPMKKLGFNPSSKA</sequence>
<dbReference type="NCBIfam" id="TIGR02776">
    <property type="entry name" value="NHEJ_ligase_prk"/>
    <property type="match status" value="1"/>
</dbReference>
<keyword evidence="11" id="KW-0269">Exonuclease</keyword>
<dbReference type="PANTHER" id="PTHR42705:SF2">
    <property type="entry name" value="BIFUNCTIONAL NON-HOMOLOGOUS END JOINING PROTEIN LIGD"/>
    <property type="match status" value="1"/>
</dbReference>
<keyword evidence="10" id="KW-0378">Hydrolase</keyword>
<dbReference type="EC" id="6.5.1.1" evidence="2"/>
<gene>
    <name evidence="23" type="ORF">SAMN05216417_105128</name>
</gene>
<dbReference type="Gene3D" id="3.90.920.10">
    <property type="entry name" value="DNA primase, PRIM domain"/>
    <property type="match status" value="1"/>
</dbReference>
<dbReference type="InterPro" id="IPR014145">
    <property type="entry name" value="LigD_pol_dom"/>
</dbReference>
<organism evidence="23 24">
    <name type="scientific">Nitrosospira multiformis</name>
    <dbReference type="NCBI Taxonomy" id="1231"/>
    <lineage>
        <taxon>Bacteria</taxon>
        <taxon>Pseudomonadati</taxon>
        <taxon>Pseudomonadota</taxon>
        <taxon>Betaproteobacteria</taxon>
        <taxon>Nitrosomonadales</taxon>
        <taxon>Nitrosomonadaceae</taxon>
        <taxon>Nitrosospira</taxon>
    </lineage>
</organism>
<feature type="domain" description="ATP-dependent DNA ligase family profile" evidence="22">
    <location>
        <begin position="326"/>
        <end position="432"/>
    </location>
</feature>
<keyword evidence="12" id="KW-0067">ATP-binding</keyword>
<feature type="region of interest" description="Disordered" evidence="21">
    <location>
        <begin position="193"/>
        <end position="228"/>
    </location>
</feature>
<dbReference type="Proteomes" id="UP000182649">
    <property type="component" value="Unassembled WGS sequence"/>
</dbReference>
<evidence type="ECO:0000256" key="21">
    <source>
        <dbReference type="SAM" id="MobiDB-lite"/>
    </source>
</evidence>
<evidence type="ECO:0000256" key="18">
    <source>
        <dbReference type="ARBA" id="ARBA00023268"/>
    </source>
</evidence>
<evidence type="ECO:0000256" key="8">
    <source>
        <dbReference type="ARBA" id="ARBA00022741"/>
    </source>
</evidence>
<dbReference type="Gene3D" id="3.30.470.30">
    <property type="entry name" value="DNA ligase/mRNA capping enzyme"/>
    <property type="match status" value="1"/>
</dbReference>
<dbReference type="InterPro" id="IPR033651">
    <property type="entry name" value="PaeLigD_Pol-like"/>
</dbReference>